<feature type="non-terminal residue" evidence="1">
    <location>
        <position position="64"/>
    </location>
</feature>
<gene>
    <name evidence="1" type="ORF">HAX54_036679</name>
</gene>
<evidence type="ECO:0000313" key="1">
    <source>
        <dbReference type="EMBL" id="MCD9646654.1"/>
    </source>
</evidence>
<protein>
    <submittedName>
        <fullName evidence="1">Uncharacterized protein</fullName>
    </submittedName>
</protein>
<proteinExistence type="predicted"/>
<sequence length="64" mass="7612">MDRRPSFDYDNSAEKHERSYQWMIFELEGKQDTIFNEEGTISSQGQALRMGEPFKLKVENDPRK</sequence>
<accession>A0ABS8VIW4</accession>
<reference evidence="1 2" key="1">
    <citation type="journal article" date="2021" name="BMC Genomics">
        <title>Datura genome reveals duplications of psychoactive alkaloid biosynthetic genes and high mutation rate following tissue culture.</title>
        <authorList>
            <person name="Rajewski A."/>
            <person name="Carter-House D."/>
            <person name="Stajich J."/>
            <person name="Litt A."/>
        </authorList>
    </citation>
    <scope>NUCLEOTIDE SEQUENCE [LARGE SCALE GENOMIC DNA]</scope>
    <source>
        <strain evidence="1">AR-01</strain>
    </source>
</reference>
<organism evidence="1 2">
    <name type="scientific">Datura stramonium</name>
    <name type="common">Jimsonweed</name>
    <name type="synonym">Common thornapple</name>
    <dbReference type="NCBI Taxonomy" id="4076"/>
    <lineage>
        <taxon>Eukaryota</taxon>
        <taxon>Viridiplantae</taxon>
        <taxon>Streptophyta</taxon>
        <taxon>Embryophyta</taxon>
        <taxon>Tracheophyta</taxon>
        <taxon>Spermatophyta</taxon>
        <taxon>Magnoliopsida</taxon>
        <taxon>eudicotyledons</taxon>
        <taxon>Gunneridae</taxon>
        <taxon>Pentapetalae</taxon>
        <taxon>asterids</taxon>
        <taxon>lamiids</taxon>
        <taxon>Solanales</taxon>
        <taxon>Solanaceae</taxon>
        <taxon>Solanoideae</taxon>
        <taxon>Datureae</taxon>
        <taxon>Datura</taxon>
    </lineage>
</organism>
<name>A0ABS8VIW4_DATST</name>
<dbReference type="Proteomes" id="UP000823775">
    <property type="component" value="Unassembled WGS sequence"/>
</dbReference>
<comment type="caution">
    <text evidence="1">The sequence shown here is derived from an EMBL/GenBank/DDBJ whole genome shotgun (WGS) entry which is preliminary data.</text>
</comment>
<keyword evidence="2" id="KW-1185">Reference proteome</keyword>
<evidence type="ECO:0000313" key="2">
    <source>
        <dbReference type="Proteomes" id="UP000823775"/>
    </source>
</evidence>
<dbReference type="EMBL" id="JACEIK010004880">
    <property type="protein sequence ID" value="MCD9646654.1"/>
    <property type="molecule type" value="Genomic_DNA"/>
</dbReference>